<dbReference type="RefSeq" id="WP_072304591.1">
    <property type="nucleotide sequence ID" value="NZ_FPIY01000005.1"/>
</dbReference>
<evidence type="ECO:0000313" key="1">
    <source>
        <dbReference type="EMBL" id="SFW63399.1"/>
    </source>
</evidence>
<dbReference type="OrthoDB" id="5288719at2"/>
<dbReference type="NCBIfam" id="NF040656">
    <property type="entry name" value="GHMP_GYDIA"/>
    <property type="match status" value="1"/>
</dbReference>
<dbReference type="Gene3D" id="3.30.230.10">
    <property type="match status" value="1"/>
</dbReference>
<dbReference type="AlphaFoldDB" id="A0A1K1QU16"/>
<keyword evidence="1" id="KW-0418">Kinase</keyword>
<name>A0A1K1QU16_9FLAO</name>
<reference evidence="2" key="1">
    <citation type="submission" date="2016-11" db="EMBL/GenBank/DDBJ databases">
        <authorList>
            <person name="Varghese N."/>
            <person name="Submissions S."/>
        </authorList>
    </citation>
    <scope>NUCLEOTIDE SEQUENCE [LARGE SCALE GENOMIC DNA]</scope>
    <source>
        <strain evidence="2">DSM 24786</strain>
    </source>
</reference>
<evidence type="ECO:0000313" key="2">
    <source>
        <dbReference type="Proteomes" id="UP000183257"/>
    </source>
</evidence>
<accession>A0A1K1QU16</accession>
<dbReference type="EMBL" id="FPIY01000005">
    <property type="protein sequence ID" value="SFW63399.1"/>
    <property type="molecule type" value="Genomic_DNA"/>
</dbReference>
<sequence>MTKEFYSNGKLLLTGEYVVLDGALSLAVPTIYGQNLVVTNTEENHISWKSFDVNNMIWFSANFSSSDLTILNTDKKDEIWNNTAKTLQSILKEAQILNPNFLKDCKGLAVKTKLDFPRDWGLGSSSTLINNIASWASVNAFDLLENTMGGSGYDIACAQNNTPIFYQKTTNKPTTTSLNFNPSFIEHIYFIHLNKKQNSRDAISKYKESTFNKEELIKNINQITKEISSTTSLAIFNTLITKHEVLLSKALKTPTVKELLFANYNGAIKSLGAWGGDFILATGDEDTLTYFKQKGYNTIFKYTDLIK</sequence>
<dbReference type="SUPFAM" id="SSF54211">
    <property type="entry name" value="Ribosomal protein S5 domain 2-like"/>
    <property type="match status" value="1"/>
</dbReference>
<keyword evidence="1" id="KW-0808">Transferase</keyword>
<dbReference type="STRING" id="76595.SAMN05660313_02964"/>
<dbReference type="GO" id="GO:0016301">
    <property type="term" value="F:kinase activity"/>
    <property type="evidence" value="ECO:0007669"/>
    <property type="project" value="UniProtKB-KW"/>
</dbReference>
<gene>
    <name evidence="1" type="ORF">SAMN05660313_02964</name>
</gene>
<dbReference type="InterPro" id="IPR047765">
    <property type="entry name" value="GHMP_GYDIA-like"/>
</dbReference>
<dbReference type="Proteomes" id="UP000183257">
    <property type="component" value="Unassembled WGS sequence"/>
</dbReference>
<dbReference type="InterPro" id="IPR014721">
    <property type="entry name" value="Ribsml_uS5_D2-typ_fold_subgr"/>
</dbReference>
<proteinExistence type="predicted"/>
<keyword evidence="2" id="KW-1185">Reference proteome</keyword>
<protein>
    <submittedName>
        <fullName evidence="1">Mevalonate kinase</fullName>
    </submittedName>
</protein>
<dbReference type="InterPro" id="IPR020568">
    <property type="entry name" value="Ribosomal_Su5_D2-typ_SF"/>
</dbReference>
<organism evidence="1 2">
    <name type="scientific">Cellulophaga fucicola</name>
    <dbReference type="NCBI Taxonomy" id="76595"/>
    <lineage>
        <taxon>Bacteria</taxon>
        <taxon>Pseudomonadati</taxon>
        <taxon>Bacteroidota</taxon>
        <taxon>Flavobacteriia</taxon>
        <taxon>Flavobacteriales</taxon>
        <taxon>Flavobacteriaceae</taxon>
        <taxon>Cellulophaga</taxon>
    </lineage>
</organism>